<dbReference type="GO" id="GO:0032574">
    <property type="term" value="F:5'-3' RNA helicase activity"/>
    <property type="evidence" value="ECO:0007669"/>
    <property type="project" value="InterPro"/>
</dbReference>
<evidence type="ECO:0000259" key="14">
    <source>
        <dbReference type="Pfam" id="PF21635"/>
    </source>
</evidence>
<evidence type="ECO:0000256" key="9">
    <source>
        <dbReference type="ARBA" id="ARBA00023158"/>
    </source>
</evidence>
<feature type="domain" description="Helicase MOV-10 helical" evidence="14">
    <location>
        <begin position="281"/>
        <end position="339"/>
    </location>
</feature>
<name>A0A9P8AKF8_9AGAR</name>
<keyword evidence="6 15" id="KW-0378">Hydrolase</keyword>
<dbReference type="InterPro" id="IPR041677">
    <property type="entry name" value="DNA2/NAM7_AAA_11"/>
</dbReference>
<dbReference type="AlphaFoldDB" id="A0A9P8AKF8"/>
<comment type="subcellular location">
    <subcellularLocation>
        <location evidence="1">Cytoplasm</location>
    </subcellularLocation>
</comment>
<keyword evidence="9" id="KW-0943">RNA-mediated gene silencing</keyword>
<dbReference type="Pfam" id="PF21634">
    <property type="entry name" value="MOV-10_beta-barrel"/>
    <property type="match status" value="1"/>
</dbReference>
<feature type="domain" description="Helicase MOV-10-like beta-barrel" evidence="13">
    <location>
        <begin position="343"/>
        <end position="422"/>
    </location>
</feature>
<evidence type="ECO:0000256" key="7">
    <source>
        <dbReference type="ARBA" id="ARBA00022806"/>
    </source>
</evidence>
<organism evidence="15 16">
    <name type="scientific">Guyanagaster necrorhizus</name>
    <dbReference type="NCBI Taxonomy" id="856835"/>
    <lineage>
        <taxon>Eukaryota</taxon>
        <taxon>Fungi</taxon>
        <taxon>Dikarya</taxon>
        <taxon>Basidiomycota</taxon>
        <taxon>Agaricomycotina</taxon>
        <taxon>Agaricomycetes</taxon>
        <taxon>Agaricomycetidae</taxon>
        <taxon>Agaricales</taxon>
        <taxon>Marasmiineae</taxon>
        <taxon>Physalacriaceae</taxon>
        <taxon>Guyanagaster</taxon>
    </lineage>
</organism>
<dbReference type="Gene3D" id="3.40.50.300">
    <property type="entry name" value="P-loop containing nucleotide triphosphate hydrolases"/>
    <property type="match status" value="2"/>
</dbReference>
<evidence type="ECO:0000313" key="15">
    <source>
        <dbReference type="EMBL" id="KAG7439173.1"/>
    </source>
</evidence>
<dbReference type="GO" id="GO:0005524">
    <property type="term" value="F:ATP binding"/>
    <property type="evidence" value="ECO:0007669"/>
    <property type="project" value="UniProtKB-KW"/>
</dbReference>
<dbReference type="PANTHER" id="PTHR45418">
    <property type="entry name" value="CANCER/TESTIS ANTIGEN 55"/>
    <property type="match status" value="1"/>
</dbReference>
<protein>
    <recommendedName>
        <fullName evidence="3">RNA helicase</fullName>
        <ecNumber evidence="3">3.6.4.13</ecNumber>
    </recommendedName>
</protein>
<dbReference type="GO" id="GO:0003723">
    <property type="term" value="F:RNA binding"/>
    <property type="evidence" value="ECO:0007669"/>
    <property type="project" value="InterPro"/>
</dbReference>
<sequence>MIAGWCYDSVSSSGCRQPPGTCKLRHDITKCSCGLVLYTYSYESHIHGRRHQQIFAGIQPPVSRRRTGARTKQQCPHCRPSREYRENELQAHIATHTVQERLQTALEDAQRDKYGIVVSGPEGIDFGIIDEAKQQSAMVVALVQRTNQDDTAVPISLTKCRMLSSQRQDEPGDKFSVTVAPTSRFIRSGQPHKIFITFHPSYAGRFEDTLELVFFDISQRRRFVIQRKVCATVGDLADHKQLAPKALYTQRKCRNIELDGPIKHSLRPPTWTPTKWVSKLPQFDIPQKLVSTLYTPEGYLKKSALQDVKQFLPSSFTTPTYAQHFQTLVYLEEQQMKLDLDDYSMENVEIKAKYPRYELQVEGLSEGRPSVVVGDFILIRPVGQPDKTWFEGRVHSVAMRHVSLRLSDDFNTYRGTKFDVRFVLNRLSFRRMHRALVNKNDPARLLFPGPEHLTMARPVTSAMLEEIAPLNRDIGRNREQLETVAAIVHQQRGSVPFIVFGPPGTGKTVTIVEAIEQLLKRDPNSRILACTPNNSAADLIAQKLMHLGPTDVFRLNSMTRKLGDLPKTLRKFSLTNDNEVFAMPALERVLKYRVVVSTCISAGALPDLGVKLGHFTCIFIDEAGQGKEPEIMIPIKGLANKHTNVVLAGDLKQLGPIVHSRLARDLGLKESYLARLMQRPCYGLSPWDGGVSGGLGVTIMQLVKNFRSHPDILAFPNEKFYGNQLQACGDPLLTKSLETTDELPTKRFPIVFHSVVGRDQRESSSPSFFNISEATLVKKYCASLIAKKGIRAEHIAVITPYHAQRMKILDLFHRDAKLSDIRVGSVEEFQGQERRIIIMSTVRSNAEFITSDIRRTLGFVASPHRFNVAVTRAQALLVVIGNSDVLALDPLWRSFMNYIHIKGGWRGHRISWDPKANVDDFAEGVRSKAAGDAEETMARLKALIVSVGEGGDAIPLADSDADEIDGGLGDGLVLREED</sequence>
<feature type="domain" description="DNA2/NAM7 helicase-like C-terminal" evidence="12">
    <location>
        <begin position="699"/>
        <end position="883"/>
    </location>
</feature>
<keyword evidence="7" id="KW-0347">Helicase</keyword>
<dbReference type="GeneID" id="66106207"/>
<evidence type="ECO:0000256" key="2">
    <source>
        <dbReference type="ARBA" id="ARBA00005601"/>
    </source>
</evidence>
<dbReference type="EC" id="3.6.4.13" evidence="3"/>
<proteinExistence type="inferred from homology"/>
<dbReference type="InterPro" id="IPR049080">
    <property type="entry name" value="MOV-10-like_beta-barrel"/>
</dbReference>
<dbReference type="GO" id="GO:0005737">
    <property type="term" value="C:cytoplasm"/>
    <property type="evidence" value="ECO:0007669"/>
    <property type="project" value="UniProtKB-SubCell"/>
</dbReference>
<feature type="domain" description="DNA2/NAM7 helicase helicase" evidence="11">
    <location>
        <begin position="477"/>
        <end position="546"/>
    </location>
</feature>
<dbReference type="InterPro" id="IPR026122">
    <property type="entry name" value="MOV-10/SDE3_DEXXQ/H-box"/>
</dbReference>
<reference evidence="15" key="1">
    <citation type="submission" date="2020-11" db="EMBL/GenBank/DDBJ databases">
        <title>Adaptations for nitrogen fixation in a non-lichenized fungal sporocarp promotes dispersal by wood-feeding termites.</title>
        <authorList>
            <consortium name="DOE Joint Genome Institute"/>
            <person name="Koch R.A."/>
            <person name="Yoon G."/>
            <person name="Arayal U."/>
            <person name="Lail K."/>
            <person name="Amirebrahimi M."/>
            <person name="Labutti K."/>
            <person name="Lipzen A."/>
            <person name="Riley R."/>
            <person name="Barry K."/>
            <person name="Henrissat B."/>
            <person name="Grigoriev I.V."/>
            <person name="Herr J.R."/>
            <person name="Aime M.C."/>
        </authorList>
    </citation>
    <scope>NUCLEOTIDE SEQUENCE</scope>
    <source>
        <strain evidence="15">MCA 3950</strain>
    </source>
</reference>
<dbReference type="Proteomes" id="UP000812287">
    <property type="component" value="Unassembled WGS sequence"/>
</dbReference>
<dbReference type="GO" id="GO:0031047">
    <property type="term" value="P:regulatory ncRNA-mediated gene silencing"/>
    <property type="evidence" value="ECO:0007669"/>
    <property type="project" value="UniProtKB-KW"/>
</dbReference>
<dbReference type="CDD" id="cd18038">
    <property type="entry name" value="DEXXQc_Helz-like"/>
    <property type="match status" value="1"/>
</dbReference>
<dbReference type="Pfam" id="PF21635">
    <property type="entry name" value="Mov-10_helical"/>
    <property type="match status" value="1"/>
</dbReference>
<dbReference type="InterPro" id="IPR041679">
    <property type="entry name" value="DNA2/NAM7-like_C"/>
</dbReference>
<evidence type="ECO:0000313" key="16">
    <source>
        <dbReference type="Proteomes" id="UP000812287"/>
    </source>
</evidence>
<keyword evidence="16" id="KW-1185">Reference proteome</keyword>
<keyword evidence="8" id="KW-0067">ATP-binding</keyword>
<comment type="catalytic activity">
    <reaction evidence="10">
        <text>ATP + H2O = ADP + phosphate + H(+)</text>
        <dbReference type="Rhea" id="RHEA:13065"/>
        <dbReference type="ChEBI" id="CHEBI:15377"/>
        <dbReference type="ChEBI" id="CHEBI:15378"/>
        <dbReference type="ChEBI" id="CHEBI:30616"/>
        <dbReference type="ChEBI" id="CHEBI:43474"/>
        <dbReference type="ChEBI" id="CHEBI:456216"/>
        <dbReference type="EC" id="3.6.4.13"/>
    </reaction>
</comment>
<dbReference type="InterPro" id="IPR049079">
    <property type="entry name" value="Mov-10_helical"/>
</dbReference>
<dbReference type="EMBL" id="MU250610">
    <property type="protein sequence ID" value="KAG7439173.1"/>
    <property type="molecule type" value="Genomic_DNA"/>
</dbReference>
<evidence type="ECO:0000259" key="12">
    <source>
        <dbReference type="Pfam" id="PF13087"/>
    </source>
</evidence>
<evidence type="ECO:0000256" key="10">
    <source>
        <dbReference type="ARBA" id="ARBA00047984"/>
    </source>
</evidence>
<comment type="similarity">
    <text evidence="2">Belongs to the DNA2/NAM7 helicase family. SDE3 subfamily.</text>
</comment>
<dbReference type="Pfam" id="PF13086">
    <property type="entry name" value="AAA_11"/>
    <property type="match status" value="2"/>
</dbReference>
<evidence type="ECO:0000256" key="1">
    <source>
        <dbReference type="ARBA" id="ARBA00004496"/>
    </source>
</evidence>
<dbReference type="OrthoDB" id="6513042at2759"/>
<evidence type="ECO:0000256" key="5">
    <source>
        <dbReference type="ARBA" id="ARBA00022741"/>
    </source>
</evidence>
<evidence type="ECO:0000256" key="4">
    <source>
        <dbReference type="ARBA" id="ARBA00022490"/>
    </source>
</evidence>
<dbReference type="RefSeq" id="XP_043032677.1">
    <property type="nucleotide sequence ID" value="XM_043183910.1"/>
</dbReference>
<comment type="caution">
    <text evidence="15">The sequence shown here is derived from an EMBL/GenBank/DDBJ whole genome shotgun (WGS) entry which is preliminary data.</text>
</comment>
<gene>
    <name evidence="15" type="ORF">BT62DRAFT_914410</name>
</gene>
<keyword evidence="4" id="KW-0963">Cytoplasm</keyword>
<accession>A0A9P8AKF8</accession>
<evidence type="ECO:0000256" key="6">
    <source>
        <dbReference type="ARBA" id="ARBA00022801"/>
    </source>
</evidence>
<evidence type="ECO:0000259" key="11">
    <source>
        <dbReference type="Pfam" id="PF13086"/>
    </source>
</evidence>
<feature type="domain" description="DNA2/NAM7 helicase helicase" evidence="11">
    <location>
        <begin position="590"/>
        <end position="661"/>
    </location>
</feature>
<evidence type="ECO:0000259" key="13">
    <source>
        <dbReference type="Pfam" id="PF21634"/>
    </source>
</evidence>
<dbReference type="Pfam" id="PF13087">
    <property type="entry name" value="AAA_12"/>
    <property type="match status" value="1"/>
</dbReference>
<evidence type="ECO:0000256" key="3">
    <source>
        <dbReference type="ARBA" id="ARBA00012552"/>
    </source>
</evidence>
<dbReference type="CDD" id="cd18808">
    <property type="entry name" value="SF1_C_Upf1"/>
    <property type="match status" value="1"/>
</dbReference>
<dbReference type="SUPFAM" id="SSF52540">
    <property type="entry name" value="P-loop containing nucleoside triphosphate hydrolases"/>
    <property type="match status" value="1"/>
</dbReference>
<dbReference type="InterPro" id="IPR027417">
    <property type="entry name" value="P-loop_NTPase"/>
</dbReference>
<dbReference type="PANTHER" id="PTHR45418:SF1">
    <property type="entry name" value="CANCER_TESTIS ANTIGEN 55"/>
    <property type="match status" value="1"/>
</dbReference>
<dbReference type="GO" id="GO:0016787">
    <property type="term" value="F:hydrolase activity"/>
    <property type="evidence" value="ECO:0007669"/>
    <property type="project" value="UniProtKB-KW"/>
</dbReference>
<evidence type="ECO:0000256" key="8">
    <source>
        <dbReference type="ARBA" id="ARBA00022840"/>
    </source>
</evidence>
<dbReference type="InterPro" id="IPR047187">
    <property type="entry name" value="SF1_C_Upf1"/>
</dbReference>
<keyword evidence="5" id="KW-0547">Nucleotide-binding</keyword>